<dbReference type="GO" id="GO:0008239">
    <property type="term" value="F:dipeptidyl-peptidase activity"/>
    <property type="evidence" value="ECO:0007669"/>
    <property type="project" value="InterPro"/>
</dbReference>
<dbReference type="Proteomes" id="UP000540412">
    <property type="component" value="Unassembled WGS sequence"/>
</dbReference>
<dbReference type="GO" id="GO:0052689">
    <property type="term" value="F:carboxylic ester hydrolase activity"/>
    <property type="evidence" value="ECO:0007669"/>
    <property type="project" value="UniProtKB-ARBA"/>
</dbReference>
<sequence>MTDPVVTVTDETLHDIEVNGIWAGGLTFSPAVLSVSRALLATLQGAADGVLPAELQQVVSGVKATATIDFPRFTAHDGVSLSGFTIELNTPTPSPLVVMPAGWSPYGWLPFLWTYLTLAADGYHVVAYTPRGLGDPDLPSTSGGYIDVGGPDDWADGSTVLDYAEEFGPSAIGLLGESYGSGIGQLVAAHDPADRVAAVVALSTWGNLATSLYANGTRHLAAMRGLVGFTGGTREEKFDAETRRILDDFEQNRNMDDVVAWGTKRSPETYVDITNARGIPTFMSNTWHETLFPVNEVLETFNRLTVPKRLNMWIGDHGAPEGAGLVGVPTGTAFPGLLTPMREARDWLKVHLRGGQAAYPDEVSNQIMFTYRTQPVSGDKDRITVPARREPRKSWADVTLRTERRYLGGGTGDGELGSTHSAGWTRDFLAGGLTAATAADPVLLSTGQQEWYGNPKAYHLDEFERDRLLIWLTEPLADGRGLRGVSRLRLTVRSTVNEVTLVAYLFDVGPDNGARIITHEPYTIADLAPGEDRTIEWALQAACYDVSDGHRLALVVNSRDALYSFVQTDSLSTTTISSPAGAESYLDVALG</sequence>
<comment type="caution">
    <text evidence="4">The sequence shown here is derived from an EMBL/GenBank/DDBJ whole genome shotgun (WGS) entry which is preliminary data.</text>
</comment>
<dbReference type="Gene3D" id="2.60.120.260">
    <property type="entry name" value="Galactose-binding domain-like"/>
    <property type="match status" value="1"/>
</dbReference>
<dbReference type="RefSeq" id="WP_040745163.1">
    <property type="nucleotide sequence ID" value="NZ_JACHIT010000001.1"/>
</dbReference>
<dbReference type="SUPFAM" id="SSF53474">
    <property type="entry name" value="alpha/beta-Hydrolases"/>
    <property type="match status" value="1"/>
</dbReference>
<evidence type="ECO:0000256" key="1">
    <source>
        <dbReference type="ARBA" id="ARBA00008645"/>
    </source>
</evidence>
<dbReference type="Gene3D" id="3.40.50.1820">
    <property type="entry name" value="alpha/beta hydrolase"/>
    <property type="match status" value="1"/>
</dbReference>
<evidence type="ECO:0000259" key="3">
    <source>
        <dbReference type="SMART" id="SM00939"/>
    </source>
</evidence>
<dbReference type="InterPro" id="IPR008979">
    <property type="entry name" value="Galactose-bd-like_sf"/>
</dbReference>
<dbReference type="InterPro" id="IPR050261">
    <property type="entry name" value="FrsA_esterase"/>
</dbReference>
<evidence type="ECO:0000256" key="2">
    <source>
        <dbReference type="ARBA" id="ARBA00022801"/>
    </source>
</evidence>
<reference evidence="4 5" key="1">
    <citation type="submission" date="2020-08" db="EMBL/GenBank/DDBJ databases">
        <title>Sequencing the genomes of 1000 actinobacteria strains.</title>
        <authorList>
            <person name="Klenk H.-P."/>
        </authorList>
    </citation>
    <scope>NUCLEOTIDE SEQUENCE [LARGE SCALE GENOMIC DNA]</scope>
    <source>
        <strain evidence="4 5">DSM 43582</strain>
    </source>
</reference>
<gene>
    <name evidence="4" type="ORF">BJY24_002115</name>
</gene>
<dbReference type="SUPFAM" id="SSF49785">
    <property type="entry name" value="Galactose-binding domain-like"/>
    <property type="match status" value="1"/>
</dbReference>
<evidence type="ECO:0000313" key="4">
    <source>
        <dbReference type="EMBL" id="MBB5913248.1"/>
    </source>
</evidence>
<dbReference type="PANTHER" id="PTHR22946">
    <property type="entry name" value="DIENELACTONE HYDROLASE DOMAIN-CONTAINING PROTEIN-RELATED"/>
    <property type="match status" value="1"/>
</dbReference>
<comment type="similarity">
    <text evidence="1">Belongs to the AB hydrolase superfamily.</text>
</comment>
<keyword evidence="5" id="KW-1185">Reference proteome</keyword>
<name>A0A7W9UHE2_9NOCA</name>
<dbReference type="AlphaFoldDB" id="A0A7W9UHE2"/>
<evidence type="ECO:0000313" key="5">
    <source>
        <dbReference type="Proteomes" id="UP000540412"/>
    </source>
</evidence>
<dbReference type="EMBL" id="JACHIT010000001">
    <property type="protein sequence ID" value="MBB5913248.1"/>
    <property type="molecule type" value="Genomic_DNA"/>
</dbReference>
<proteinExistence type="inferred from homology"/>
<dbReference type="Pfam" id="PF02129">
    <property type="entry name" value="Peptidase_S15"/>
    <property type="match status" value="1"/>
</dbReference>
<protein>
    <submittedName>
        <fullName evidence="4">Putative acyl esterase</fullName>
    </submittedName>
</protein>
<accession>A0A7W9UHE2</accession>
<organism evidence="4 5">
    <name type="scientific">Nocardia transvalensis</name>
    <dbReference type="NCBI Taxonomy" id="37333"/>
    <lineage>
        <taxon>Bacteria</taxon>
        <taxon>Bacillati</taxon>
        <taxon>Actinomycetota</taxon>
        <taxon>Actinomycetes</taxon>
        <taxon>Mycobacteriales</taxon>
        <taxon>Nocardiaceae</taxon>
        <taxon>Nocardia</taxon>
    </lineage>
</organism>
<dbReference type="InterPro" id="IPR013736">
    <property type="entry name" value="Xaa-Pro_dipept_C"/>
</dbReference>
<dbReference type="Pfam" id="PF08530">
    <property type="entry name" value="PepX_C"/>
    <property type="match status" value="1"/>
</dbReference>
<dbReference type="PANTHER" id="PTHR22946:SF9">
    <property type="entry name" value="POLYKETIDE TRANSFERASE AF380"/>
    <property type="match status" value="1"/>
</dbReference>
<keyword evidence="2" id="KW-0378">Hydrolase</keyword>
<dbReference type="SMART" id="SM00939">
    <property type="entry name" value="PepX_C"/>
    <property type="match status" value="1"/>
</dbReference>
<feature type="domain" description="Xaa-Pro dipeptidyl-peptidase C-terminal" evidence="3">
    <location>
        <begin position="345"/>
        <end position="587"/>
    </location>
</feature>
<dbReference type="InterPro" id="IPR029058">
    <property type="entry name" value="AB_hydrolase_fold"/>
</dbReference>
<dbReference type="InterPro" id="IPR000383">
    <property type="entry name" value="Xaa-Pro-like_dom"/>
</dbReference>